<gene>
    <name evidence="6" type="ORF">FisN_7Lh150</name>
</gene>
<organism evidence="6 7">
    <name type="scientific">Fistulifera solaris</name>
    <name type="common">Oleaginous diatom</name>
    <dbReference type="NCBI Taxonomy" id="1519565"/>
    <lineage>
        <taxon>Eukaryota</taxon>
        <taxon>Sar</taxon>
        <taxon>Stramenopiles</taxon>
        <taxon>Ochrophyta</taxon>
        <taxon>Bacillariophyta</taxon>
        <taxon>Bacillariophyceae</taxon>
        <taxon>Bacillariophycidae</taxon>
        <taxon>Naviculales</taxon>
        <taxon>Naviculaceae</taxon>
        <taxon>Fistulifera</taxon>
    </lineage>
</organism>
<comment type="caution">
    <text evidence="6">The sequence shown here is derived from an EMBL/GenBank/DDBJ whole genome shotgun (WGS) entry which is preliminary data.</text>
</comment>
<dbReference type="PANTHER" id="PTHR12665">
    <property type="entry name" value="ORMDL PROTEINS"/>
    <property type="match status" value="1"/>
</dbReference>
<feature type="transmembrane region" description="Helical" evidence="5">
    <location>
        <begin position="70"/>
        <end position="92"/>
    </location>
</feature>
<feature type="transmembrane region" description="Helical" evidence="5">
    <location>
        <begin position="161"/>
        <end position="178"/>
    </location>
</feature>
<dbReference type="InterPro" id="IPR007203">
    <property type="entry name" value="ORMDL"/>
</dbReference>
<accession>A0A1Z5JCR4</accession>
<sequence>MQPNHSDAASMDGISTLGSVDDSLEPSVKACSPRNRINSRDISRTYSGLYGQADDLLPLEVQRIASPPSVLMFLFMYITLILFVLLVVVLLLHVTMGDSVEESQLGRASLTLTHAIHLTVTVVHVHWLKGSVFDPQGEMNALTIWEQLEARGSDAYAIRQVLLIVPTVLCYAACHFSHYEPLAVLANFIMLAIALLAKAPYMNGVRILGINRTVGIDDDISEEGVNKTDKKDN</sequence>
<keyword evidence="7" id="KW-1185">Reference proteome</keyword>
<evidence type="ECO:0000256" key="1">
    <source>
        <dbReference type="ARBA" id="ARBA00004141"/>
    </source>
</evidence>
<evidence type="ECO:0000313" key="6">
    <source>
        <dbReference type="EMBL" id="GAX11769.1"/>
    </source>
</evidence>
<keyword evidence="4 5" id="KW-0472">Membrane</keyword>
<evidence type="ECO:0000256" key="3">
    <source>
        <dbReference type="ARBA" id="ARBA00022989"/>
    </source>
</evidence>
<feature type="transmembrane region" description="Helical" evidence="5">
    <location>
        <begin position="184"/>
        <end position="202"/>
    </location>
</feature>
<dbReference type="GO" id="GO:0005789">
    <property type="term" value="C:endoplasmic reticulum membrane"/>
    <property type="evidence" value="ECO:0007669"/>
    <property type="project" value="InterPro"/>
</dbReference>
<evidence type="ECO:0000256" key="2">
    <source>
        <dbReference type="ARBA" id="ARBA00022692"/>
    </source>
</evidence>
<protein>
    <recommendedName>
        <fullName evidence="8">ORM1-like protein 3</fullName>
    </recommendedName>
</protein>
<keyword evidence="2 5" id="KW-0812">Transmembrane</keyword>
<evidence type="ECO:0008006" key="8">
    <source>
        <dbReference type="Google" id="ProtNLM"/>
    </source>
</evidence>
<dbReference type="AlphaFoldDB" id="A0A1Z5JCR4"/>
<proteinExistence type="predicted"/>
<comment type="subcellular location">
    <subcellularLocation>
        <location evidence="1">Membrane</location>
        <topology evidence="1">Multi-pass membrane protein</topology>
    </subcellularLocation>
</comment>
<reference evidence="6 7" key="1">
    <citation type="journal article" date="2015" name="Plant Cell">
        <title>Oil accumulation by the oleaginous diatom Fistulifera solaris as revealed by the genome and transcriptome.</title>
        <authorList>
            <person name="Tanaka T."/>
            <person name="Maeda Y."/>
            <person name="Veluchamy A."/>
            <person name="Tanaka M."/>
            <person name="Abida H."/>
            <person name="Marechal E."/>
            <person name="Bowler C."/>
            <person name="Muto M."/>
            <person name="Sunaga Y."/>
            <person name="Tanaka M."/>
            <person name="Yoshino T."/>
            <person name="Taniguchi T."/>
            <person name="Fukuda Y."/>
            <person name="Nemoto M."/>
            <person name="Matsumoto M."/>
            <person name="Wong P.S."/>
            <person name="Aburatani S."/>
            <person name="Fujibuchi W."/>
        </authorList>
    </citation>
    <scope>NUCLEOTIDE SEQUENCE [LARGE SCALE GENOMIC DNA]</scope>
    <source>
        <strain evidence="6 7">JPCC DA0580</strain>
    </source>
</reference>
<dbReference type="Pfam" id="PF04061">
    <property type="entry name" value="ORMDL"/>
    <property type="match status" value="1"/>
</dbReference>
<evidence type="ECO:0000313" key="7">
    <source>
        <dbReference type="Proteomes" id="UP000198406"/>
    </source>
</evidence>
<dbReference type="EMBL" id="BDSP01000044">
    <property type="protein sequence ID" value="GAX11769.1"/>
    <property type="molecule type" value="Genomic_DNA"/>
</dbReference>
<keyword evidence="3 5" id="KW-1133">Transmembrane helix</keyword>
<dbReference type="OrthoDB" id="1932233at2759"/>
<name>A0A1Z5JCR4_FISSO</name>
<dbReference type="InParanoid" id="A0A1Z5JCR4"/>
<evidence type="ECO:0000256" key="4">
    <source>
        <dbReference type="ARBA" id="ARBA00023136"/>
    </source>
</evidence>
<dbReference type="Proteomes" id="UP000198406">
    <property type="component" value="Unassembled WGS sequence"/>
</dbReference>
<evidence type="ECO:0000256" key="5">
    <source>
        <dbReference type="SAM" id="Phobius"/>
    </source>
</evidence>